<keyword evidence="3 5" id="KW-0547">Nucleotide-binding</keyword>
<name>A0A7E4VXI0_PANRE</name>
<dbReference type="EC" id="6.2.1.1" evidence="5"/>
<dbReference type="Pfam" id="PF13193">
    <property type="entry name" value="AMP-binding_C"/>
    <property type="match status" value="1"/>
</dbReference>
<reference evidence="9" key="1">
    <citation type="journal article" date="2013" name="Genetics">
        <title>The draft genome and transcriptome of Panagrellus redivivus are shaped by the harsh demands of a free-living lifestyle.</title>
        <authorList>
            <person name="Srinivasan J."/>
            <person name="Dillman A.R."/>
            <person name="Macchietto M.G."/>
            <person name="Heikkinen L."/>
            <person name="Lakso M."/>
            <person name="Fracchia K.M."/>
            <person name="Antoshechkin I."/>
            <person name="Mortazavi A."/>
            <person name="Wong G."/>
            <person name="Sternberg P.W."/>
        </authorList>
    </citation>
    <scope>NUCLEOTIDE SEQUENCE [LARGE SCALE GENOMIC DNA]</scope>
    <source>
        <strain evidence="9">MT8872</strain>
    </source>
</reference>
<comment type="similarity">
    <text evidence="1 5">Belongs to the ATP-dependent AMP-binding enzyme family.</text>
</comment>
<dbReference type="Proteomes" id="UP000492821">
    <property type="component" value="Unassembled WGS sequence"/>
</dbReference>
<dbReference type="Gene3D" id="3.40.50.12780">
    <property type="entry name" value="N-terminal domain of ligase-like"/>
    <property type="match status" value="1"/>
</dbReference>
<dbReference type="NCBIfam" id="NF001208">
    <property type="entry name" value="PRK00174.1"/>
    <property type="match status" value="1"/>
</dbReference>
<keyword evidence="4 5" id="KW-0067">ATP-binding</keyword>
<dbReference type="Pfam" id="PF16177">
    <property type="entry name" value="ACAS_N"/>
    <property type="match status" value="1"/>
</dbReference>
<accession>A0A7E4VXI0</accession>
<dbReference type="InterPro" id="IPR042099">
    <property type="entry name" value="ANL_N_sf"/>
</dbReference>
<evidence type="ECO:0000313" key="9">
    <source>
        <dbReference type="Proteomes" id="UP000492821"/>
    </source>
</evidence>
<dbReference type="GO" id="GO:0005524">
    <property type="term" value="F:ATP binding"/>
    <property type="evidence" value="ECO:0007669"/>
    <property type="project" value="UniProtKB-UniRule"/>
</dbReference>
<dbReference type="NCBIfam" id="TIGR02188">
    <property type="entry name" value="Ac_CoA_lig_AcsA"/>
    <property type="match status" value="1"/>
</dbReference>
<evidence type="ECO:0000259" key="6">
    <source>
        <dbReference type="Pfam" id="PF00501"/>
    </source>
</evidence>
<dbReference type="PANTHER" id="PTHR24095">
    <property type="entry name" value="ACETYL-COENZYME A SYNTHETASE"/>
    <property type="match status" value="1"/>
</dbReference>
<dbReference type="PROSITE" id="PS00455">
    <property type="entry name" value="AMP_BINDING"/>
    <property type="match status" value="1"/>
</dbReference>
<feature type="domain" description="Acetyl-coenzyme A synthetase N-terminal" evidence="8">
    <location>
        <begin position="52"/>
        <end position="111"/>
    </location>
</feature>
<evidence type="ECO:0000256" key="4">
    <source>
        <dbReference type="ARBA" id="ARBA00022840"/>
    </source>
</evidence>
<keyword evidence="2 5" id="KW-0436">Ligase</keyword>
<dbReference type="InterPro" id="IPR025110">
    <property type="entry name" value="AMP-bd_C"/>
</dbReference>
<comment type="catalytic activity">
    <reaction evidence="5">
        <text>acetate + ATP + CoA = acetyl-CoA + AMP + diphosphate</text>
        <dbReference type="Rhea" id="RHEA:23176"/>
        <dbReference type="ChEBI" id="CHEBI:30089"/>
        <dbReference type="ChEBI" id="CHEBI:30616"/>
        <dbReference type="ChEBI" id="CHEBI:33019"/>
        <dbReference type="ChEBI" id="CHEBI:57287"/>
        <dbReference type="ChEBI" id="CHEBI:57288"/>
        <dbReference type="ChEBI" id="CHEBI:456215"/>
        <dbReference type="EC" id="6.2.1.1"/>
    </reaction>
</comment>
<evidence type="ECO:0000313" key="10">
    <source>
        <dbReference type="WBParaSite" id="Pan_g4013.t1"/>
    </source>
</evidence>
<dbReference type="InterPro" id="IPR032387">
    <property type="entry name" value="ACAS_N"/>
</dbReference>
<feature type="domain" description="AMP-dependent synthetase/ligase" evidence="6">
    <location>
        <begin position="121"/>
        <end position="520"/>
    </location>
</feature>
<dbReference type="InterPro" id="IPR020845">
    <property type="entry name" value="AMP-binding_CS"/>
</dbReference>
<protein>
    <recommendedName>
        <fullName evidence="5">Acetyl-coenzyme A synthetase</fullName>
        <ecNumber evidence="5">6.2.1.1</ecNumber>
    </recommendedName>
</protein>
<dbReference type="Gene3D" id="3.30.300.30">
    <property type="match status" value="1"/>
</dbReference>
<sequence length="699" mass="77645">MLRCLRVAPLSLRANLHSSVHPWSAAAQRAVAPPEDFNDRAFKEYFPGPCNYRQQYNESVHNGDEFWTNVANELHFRRRSGKGLEYNFDHRKGEVFVKFMDGSITNVAYNCLEKNIISGMGNKVAYKWEGNVKGDACEITYSELRDKVVEFARVLKSRGVKKGDVVALYLPMIIDLPVAMLACARIGAIHSVVFAGFSSNALAERVKQAGAKVLVTCDGFYRAEKYIPMKQIADDAVKVCEDAKHPVESVLCLEHLKTVTRPSHTTDKALIRDEENFEFAVNDAKDVFAPVEWVQAEDPLFILYTSGSTGAPKGVVHTTAGYMTTAYYSQKVTFDAQANNDVYWCMADCGWITGHTYGVYGPLLNGMTSVLFEGVPSYPDYSRTWEIVGKHKVSKLYTSPTAVRSMMAHPEEMVTNYDRSQLNIIGTVGEPMNPCAWKWLHEVVGERSCAIVDTYWQTETGTHLLTAHHSAVPQESSCGNLPFHGIVPALLDENGKKVKGPGSGTLVIEKAWPGMMRTLWGDYERFVNTYFAPFPGYYFTGDGAKRDAENHYWVTGRVDDLMNVSGHLLSTAEIESALAANPNIVEAAVVATPHDVKGQVPYAFITMPEGQVMTPEIEKEMRATVRQRIGAIAVPDVIQFTPGLPKTRSGKIVRRILRKVAEGERNADLGDITTLADDTVIAELWSHRPENAPVVKPSQ</sequence>
<organism evidence="9 10">
    <name type="scientific">Panagrellus redivivus</name>
    <name type="common">Microworm</name>
    <dbReference type="NCBI Taxonomy" id="6233"/>
    <lineage>
        <taxon>Eukaryota</taxon>
        <taxon>Metazoa</taxon>
        <taxon>Ecdysozoa</taxon>
        <taxon>Nematoda</taxon>
        <taxon>Chromadorea</taxon>
        <taxon>Rhabditida</taxon>
        <taxon>Tylenchina</taxon>
        <taxon>Panagrolaimomorpha</taxon>
        <taxon>Panagrolaimoidea</taxon>
        <taxon>Panagrolaimidae</taxon>
        <taxon>Panagrellus</taxon>
    </lineage>
</organism>
<dbReference type="InterPro" id="IPR011904">
    <property type="entry name" value="Ac_CoA_lig"/>
</dbReference>
<dbReference type="FunFam" id="3.40.50.12780:FF:000001">
    <property type="entry name" value="Acetyl-coenzyme A synthetase"/>
    <property type="match status" value="1"/>
</dbReference>
<evidence type="ECO:0000256" key="3">
    <source>
        <dbReference type="ARBA" id="ARBA00022741"/>
    </source>
</evidence>
<evidence type="ECO:0000256" key="1">
    <source>
        <dbReference type="ARBA" id="ARBA00006432"/>
    </source>
</evidence>
<keyword evidence="9" id="KW-1185">Reference proteome</keyword>
<dbReference type="GO" id="GO:0003987">
    <property type="term" value="F:acetate-CoA ligase activity"/>
    <property type="evidence" value="ECO:0007669"/>
    <property type="project" value="UniProtKB-UniRule"/>
</dbReference>
<dbReference type="WBParaSite" id="Pan_g4013.t1">
    <property type="protein sequence ID" value="Pan_g4013.t1"/>
    <property type="gene ID" value="Pan_g4013"/>
</dbReference>
<proteinExistence type="inferred from homology"/>
<evidence type="ECO:0000259" key="8">
    <source>
        <dbReference type="Pfam" id="PF16177"/>
    </source>
</evidence>
<dbReference type="Pfam" id="PF00501">
    <property type="entry name" value="AMP-binding"/>
    <property type="match status" value="1"/>
</dbReference>
<evidence type="ECO:0000256" key="2">
    <source>
        <dbReference type="ARBA" id="ARBA00022598"/>
    </source>
</evidence>
<feature type="domain" description="AMP-binding enzyme C-terminal" evidence="7">
    <location>
        <begin position="573"/>
        <end position="651"/>
    </location>
</feature>
<reference evidence="10" key="2">
    <citation type="submission" date="2020-10" db="UniProtKB">
        <authorList>
            <consortium name="WormBaseParasite"/>
        </authorList>
    </citation>
    <scope>IDENTIFICATION</scope>
</reference>
<dbReference type="AlphaFoldDB" id="A0A7E4VXI0"/>
<dbReference type="InterPro" id="IPR000873">
    <property type="entry name" value="AMP-dep_synth/lig_dom"/>
</dbReference>
<dbReference type="InterPro" id="IPR045851">
    <property type="entry name" value="AMP-bd_C_sf"/>
</dbReference>
<dbReference type="GO" id="GO:0019427">
    <property type="term" value="P:acetyl-CoA biosynthetic process from acetate"/>
    <property type="evidence" value="ECO:0007669"/>
    <property type="project" value="InterPro"/>
</dbReference>
<evidence type="ECO:0000256" key="5">
    <source>
        <dbReference type="RuleBase" id="RU361147"/>
    </source>
</evidence>
<dbReference type="PANTHER" id="PTHR24095:SF244">
    <property type="entry name" value="ACETYL-COENZYME A SYNTHETASE"/>
    <property type="match status" value="1"/>
</dbReference>
<evidence type="ECO:0000259" key="7">
    <source>
        <dbReference type="Pfam" id="PF13193"/>
    </source>
</evidence>
<dbReference type="GO" id="GO:0016208">
    <property type="term" value="F:AMP binding"/>
    <property type="evidence" value="ECO:0007669"/>
    <property type="project" value="InterPro"/>
</dbReference>
<dbReference type="SUPFAM" id="SSF56801">
    <property type="entry name" value="Acetyl-CoA synthetase-like"/>
    <property type="match status" value="1"/>
</dbReference>